<keyword evidence="3" id="KW-1185">Reference proteome</keyword>
<organism evidence="2 3">
    <name type="scientific">Lepidopterella palustris CBS 459.81</name>
    <dbReference type="NCBI Taxonomy" id="1314670"/>
    <lineage>
        <taxon>Eukaryota</taxon>
        <taxon>Fungi</taxon>
        <taxon>Dikarya</taxon>
        <taxon>Ascomycota</taxon>
        <taxon>Pezizomycotina</taxon>
        <taxon>Dothideomycetes</taxon>
        <taxon>Pleosporomycetidae</taxon>
        <taxon>Mytilinidiales</taxon>
        <taxon>Argynnaceae</taxon>
        <taxon>Lepidopterella</taxon>
    </lineage>
</organism>
<evidence type="ECO:0000256" key="1">
    <source>
        <dbReference type="SAM" id="SignalP"/>
    </source>
</evidence>
<sequence length="169" mass="17556">MRFFTVIPLSVLLATGGTAADSMPWETAQYYKKTLTPIPSSVSLKNDSSGQPKAIIQLEFGGLMGSGVISLTGTAKPGMITGFPGPSSLAQSAYEPSISDGVSSHDRSLNIWPTSAKNSSYNYPPGTTGFYTSPTANLSTFQGDGQRLAPPGLLGLMAAIGIQLAAFFA</sequence>
<gene>
    <name evidence="2" type="ORF">K432DRAFT_397347</name>
</gene>
<dbReference type="EMBL" id="KV745328">
    <property type="protein sequence ID" value="OCK75348.1"/>
    <property type="molecule type" value="Genomic_DNA"/>
</dbReference>
<accession>A0A8E2JAI2</accession>
<keyword evidence="1" id="KW-0732">Signal</keyword>
<dbReference type="Proteomes" id="UP000250266">
    <property type="component" value="Unassembled WGS sequence"/>
</dbReference>
<proteinExistence type="predicted"/>
<evidence type="ECO:0000313" key="2">
    <source>
        <dbReference type="EMBL" id="OCK75348.1"/>
    </source>
</evidence>
<dbReference type="OrthoDB" id="10539365at2759"/>
<evidence type="ECO:0000313" key="3">
    <source>
        <dbReference type="Proteomes" id="UP000250266"/>
    </source>
</evidence>
<feature type="chain" id="PRO_5034667079" evidence="1">
    <location>
        <begin position="20"/>
        <end position="169"/>
    </location>
</feature>
<name>A0A8E2JAI2_9PEZI</name>
<reference evidence="2 3" key="1">
    <citation type="journal article" date="2016" name="Nat. Commun.">
        <title>Ectomycorrhizal ecology is imprinted in the genome of the dominant symbiotic fungus Cenococcum geophilum.</title>
        <authorList>
            <consortium name="DOE Joint Genome Institute"/>
            <person name="Peter M."/>
            <person name="Kohler A."/>
            <person name="Ohm R.A."/>
            <person name="Kuo A."/>
            <person name="Krutzmann J."/>
            <person name="Morin E."/>
            <person name="Arend M."/>
            <person name="Barry K.W."/>
            <person name="Binder M."/>
            <person name="Choi C."/>
            <person name="Clum A."/>
            <person name="Copeland A."/>
            <person name="Grisel N."/>
            <person name="Haridas S."/>
            <person name="Kipfer T."/>
            <person name="LaButti K."/>
            <person name="Lindquist E."/>
            <person name="Lipzen A."/>
            <person name="Maire R."/>
            <person name="Meier B."/>
            <person name="Mihaltcheva S."/>
            <person name="Molinier V."/>
            <person name="Murat C."/>
            <person name="Poggeler S."/>
            <person name="Quandt C.A."/>
            <person name="Sperisen C."/>
            <person name="Tritt A."/>
            <person name="Tisserant E."/>
            <person name="Crous P.W."/>
            <person name="Henrissat B."/>
            <person name="Nehls U."/>
            <person name="Egli S."/>
            <person name="Spatafora J.W."/>
            <person name="Grigoriev I.V."/>
            <person name="Martin F.M."/>
        </authorList>
    </citation>
    <scope>NUCLEOTIDE SEQUENCE [LARGE SCALE GENOMIC DNA]</scope>
    <source>
        <strain evidence="2 3">CBS 459.81</strain>
    </source>
</reference>
<feature type="signal peptide" evidence="1">
    <location>
        <begin position="1"/>
        <end position="19"/>
    </location>
</feature>
<protein>
    <submittedName>
        <fullName evidence="2">Uncharacterized protein</fullName>
    </submittedName>
</protein>
<dbReference type="AlphaFoldDB" id="A0A8E2JAI2"/>